<dbReference type="CDD" id="cd03801">
    <property type="entry name" value="GT4_PimA-like"/>
    <property type="match status" value="1"/>
</dbReference>
<protein>
    <submittedName>
        <fullName evidence="4">Glycosyltransferase</fullName>
    </submittedName>
</protein>
<feature type="domain" description="Glycosyltransferase 2-like" evidence="3">
    <location>
        <begin position="17"/>
        <end position="132"/>
    </location>
</feature>
<name>A0ABX2EMA4_9BURK</name>
<dbReference type="Pfam" id="PF00534">
    <property type="entry name" value="Glycos_transf_1"/>
    <property type="match status" value="1"/>
</dbReference>
<evidence type="ECO:0000259" key="2">
    <source>
        <dbReference type="Pfam" id="PF00534"/>
    </source>
</evidence>
<evidence type="ECO:0000313" key="5">
    <source>
        <dbReference type="Proteomes" id="UP000737171"/>
    </source>
</evidence>
<evidence type="ECO:0000313" key="4">
    <source>
        <dbReference type="EMBL" id="NRF69686.1"/>
    </source>
</evidence>
<comment type="caution">
    <text evidence="4">The sequence shown here is derived from an EMBL/GenBank/DDBJ whole genome shotgun (WGS) entry which is preliminary data.</text>
</comment>
<dbReference type="Gene3D" id="3.90.550.10">
    <property type="entry name" value="Spore Coat Polysaccharide Biosynthesis Protein SpsA, Chain A"/>
    <property type="match status" value="1"/>
</dbReference>
<keyword evidence="1" id="KW-0175">Coiled coil</keyword>
<proteinExistence type="predicted"/>
<dbReference type="CDD" id="cd00761">
    <property type="entry name" value="Glyco_tranf_GTA_type"/>
    <property type="match status" value="1"/>
</dbReference>
<dbReference type="Proteomes" id="UP000737171">
    <property type="component" value="Unassembled WGS sequence"/>
</dbReference>
<dbReference type="Pfam" id="PF00535">
    <property type="entry name" value="Glycos_transf_2"/>
    <property type="match status" value="1"/>
</dbReference>
<dbReference type="SUPFAM" id="SSF53448">
    <property type="entry name" value="Nucleotide-diphospho-sugar transferases"/>
    <property type="match status" value="2"/>
</dbReference>
<accession>A0ABX2EMA4</accession>
<organism evidence="4 5">
    <name type="scientific">Pseudaquabacterium terrae</name>
    <dbReference type="NCBI Taxonomy" id="2732868"/>
    <lineage>
        <taxon>Bacteria</taxon>
        <taxon>Pseudomonadati</taxon>
        <taxon>Pseudomonadota</taxon>
        <taxon>Betaproteobacteria</taxon>
        <taxon>Burkholderiales</taxon>
        <taxon>Sphaerotilaceae</taxon>
        <taxon>Pseudaquabacterium</taxon>
    </lineage>
</organism>
<evidence type="ECO:0000259" key="3">
    <source>
        <dbReference type="Pfam" id="PF00535"/>
    </source>
</evidence>
<dbReference type="PANTHER" id="PTHR46656">
    <property type="entry name" value="PUTATIVE-RELATED"/>
    <property type="match status" value="1"/>
</dbReference>
<dbReference type="RefSeq" id="WP_173127010.1">
    <property type="nucleotide sequence ID" value="NZ_JABRWJ010000006.1"/>
</dbReference>
<keyword evidence="5" id="KW-1185">Reference proteome</keyword>
<dbReference type="InterPro" id="IPR001173">
    <property type="entry name" value="Glyco_trans_2-like"/>
</dbReference>
<dbReference type="SUPFAM" id="SSF53756">
    <property type="entry name" value="UDP-Glycosyltransferase/glycogen phosphorylase"/>
    <property type="match status" value="1"/>
</dbReference>
<gene>
    <name evidence="4" type="ORF">HLB44_22020</name>
</gene>
<dbReference type="Gene3D" id="3.40.50.2000">
    <property type="entry name" value="Glycogen Phosphorylase B"/>
    <property type="match status" value="1"/>
</dbReference>
<dbReference type="EMBL" id="JABRWJ010000006">
    <property type="protein sequence ID" value="NRF69686.1"/>
    <property type="molecule type" value="Genomic_DNA"/>
</dbReference>
<sequence length="1214" mass="133687">MSPTDNNPGDARPLISVIVRSLDRPSLGPALASIAAQDLRPIEVVLVNARGPAHGATPDRVGDVPVRRVDREVALPRSAAANAGLAAAHAKRVIFLDDDDVFLPGHLNRLYQALQDDPQAVAAYADVDYGRYDQGTWVTEHVFAADFDPLRLRFENFLPLHAVLVRRDQDPQRACLFDEDLDLFEDWDWWLQLARTGRFVRVPGVSARYLATAGGGSGVFADQPRTEAMRRRLLSKWLARDTPQERLQQLDALRVHFRASRQHAEQLASREHELEQALAQLADLRAVVASREQDLVEAAAQQADLHALVGAREREIADGHAYAESLAQVLAAREQEIAHLHCAAGVAGTEPAPPECTTVFTIVSRNYLHFALNLMQSVGTHLPGTRRVVVLCDAADGVPTLPDGVELLPVDSLGIARLDRMAVQYTILELNTAIKPFVFAHLFGRDEAQRVIYFDPDIQLYSSGEPLLRRLDVAQAVLTPHLSAPLDDDRHPTDLSILQSGTYNLGFLALRRSPQTRQLVDWWSRKLERDCVVDIPRGLFTDQKWMDLVPGFLPDAHIERDAGWNVAYWNLAHRDVQHDAEHGTTVNGRPLFFFHFSGYTAGAAAISKHQDRFTLGNCTPAVRALFDAYGRSVADQGREKYARLPYAFATLADGTPLPDCARQLIREQLDWRAPLPDLRSADGARALIDYLTAPTDAHEPPVSRLALQLYRSREDLRGAFPDVLGTHRRAYVEWFVNRAPEEARVPPRLMGAAASALPPQAATAAAPAPGGAMPLQVAVASGPPLMALPFRAIYALAWNARGLLRPLTTPNVRARVRSYLVRRAFPPRPAAAPLPTPAESAAPFAFGVTVIGYVRAESGVGESARATLRALACTRVPRSVHDFRDGNVSRMGEQIDGALPVGVRHAVSLFHINADQMPHARAALGDHWFGTPYRIGYWAWELEQFPSEWHGAFDLVDEVWVPSTFCQRAVAADSPVPVVCIPHAVAIPDHLAPDRARFGLRDDSVVFLAMADTMSSSERKNPLGAIDAFLRAFEGRDEVVELVVKVSNGAHDPDAMARLRTLAARDKRIRLIDDYLDRPTLNSLIDSADCFVSLHRAEGFGLVNAEAMARAKVVIATAWSGNTDFMNAENALPVDYALQPIASDIGPYKAGQRWAEPDLDDAAQKMRRVAADPALRQRLGERARADCAARLAPAVVARLVETRLDAIRVRRHLG</sequence>
<dbReference type="InterPro" id="IPR001296">
    <property type="entry name" value="Glyco_trans_1"/>
</dbReference>
<reference evidence="4 5" key="1">
    <citation type="submission" date="2020-05" db="EMBL/GenBank/DDBJ databases">
        <title>Aquincola sp. isolate from soil.</title>
        <authorList>
            <person name="Han J."/>
            <person name="Kim D.-U."/>
        </authorList>
    </citation>
    <scope>NUCLEOTIDE SEQUENCE [LARGE SCALE GENOMIC DNA]</scope>
    <source>
        <strain evidence="4 5">S2</strain>
    </source>
</reference>
<dbReference type="InterPro" id="IPR029044">
    <property type="entry name" value="Nucleotide-diphossugar_trans"/>
</dbReference>
<feature type="coiled-coil region" evidence="1">
    <location>
        <begin position="264"/>
        <end position="294"/>
    </location>
</feature>
<dbReference type="PANTHER" id="PTHR46656:SF3">
    <property type="entry name" value="PUTATIVE-RELATED"/>
    <property type="match status" value="1"/>
</dbReference>
<feature type="domain" description="Glycosyl transferase family 1" evidence="2">
    <location>
        <begin position="1077"/>
        <end position="1185"/>
    </location>
</feature>
<evidence type="ECO:0000256" key="1">
    <source>
        <dbReference type="SAM" id="Coils"/>
    </source>
</evidence>